<name>A0A382NT38_9ZZZZ</name>
<dbReference type="AlphaFoldDB" id="A0A382NT38"/>
<proteinExistence type="predicted"/>
<dbReference type="EMBL" id="UINC01102129">
    <property type="protein sequence ID" value="SVC63505.1"/>
    <property type="molecule type" value="Genomic_DNA"/>
</dbReference>
<gene>
    <name evidence="1" type="ORF">METZ01_LOCUS316359</name>
</gene>
<organism evidence="1">
    <name type="scientific">marine metagenome</name>
    <dbReference type="NCBI Taxonomy" id="408172"/>
    <lineage>
        <taxon>unclassified sequences</taxon>
        <taxon>metagenomes</taxon>
        <taxon>ecological metagenomes</taxon>
    </lineage>
</organism>
<dbReference type="CDD" id="cd02980">
    <property type="entry name" value="TRX_Fd_family"/>
    <property type="match status" value="1"/>
</dbReference>
<dbReference type="Gene3D" id="3.40.30.10">
    <property type="entry name" value="Glutaredoxin"/>
    <property type="match status" value="1"/>
</dbReference>
<evidence type="ECO:0008006" key="2">
    <source>
        <dbReference type="Google" id="ProtNLM"/>
    </source>
</evidence>
<sequence>MARGYVLDGSLQVKGDRGLLDVESKFDSNRHVQELDSTVEALGLSKYKRHIFLCADQSEPKCCDKEAGLAAWDFLKSRLKELGLAGPVSKVFRTKANCLRVCLRGPVAVVYPEGTWYHSCTPQVLELIIQEHLVGGRVVEEFAFAYAEGCRLD</sequence>
<dbReference type="SUPFAM" id="SSF52833">
    <property type="entry name" value="Thioredoxin-like"/>
    <property type="match status" value="1"/>
</dbReference>
<reference evidence="1" key="1">
    <citation type="submission" date="2018-05" db="EMBL/GenBank/DDBJ databases">
        <authorList>
            <person name="Lanie J.A."/>
            <person name="Ng W.-L."/>
            <person name="Kazmierczak K.M."/>
            <person name="Andrzejewski T.M."/>
            <person name="Davidsen T.M."/>
            <person name="Wayne K.J."/>
            <person name="Tettelin H."/>
            <person name="Glass J.I."/>
            <person name="Rusch D."/>
            <person name="Podicherti R."/>
            <person name="Tsui H.-C.T."/>
            <person name="Winkler M.E."/>
        </authorList>
    </citation>
    <scope>NUCLEOTIDE SEQUENCE</scope>
</reference>
<dbReference type="InterPro" id="IPR036249">
    <property type="entry name" value="Thioredoxin-like_sf"/>
</dbReference>
<evidence type="ECO:0000313" key="1">
    <source>
        <dbReference type="EMBL" id="SVC63505.1"/>
    </source>
</evidence>
<protein>
    <recommendedName>
        <fullName evidence="2">Ferredoxin</fullName>
    </recommendedName>
</protein>
<accession>A0A382NT38</accession>